<dbReference type="NCBIfam" id="TIGR04335">
    <property type="entry name" value="AmmeMemoSam_A"/>
    <property type="match status" value="1"/>
</dbReference>
<dbReference type="GeneID" id="84221584"/>
<dbReference type="EMBL" id="LKBG01000220">
    <property type="protein sequence ID" value="KQB34775.1"/>
    <property type="molecule type" value="Genomic_DNA"/>
</dbReference>
<dbReference type="InterPro" id="IPR023473">
    <property type="entry name" value="AMMECR1"/>
</dbReference>
<accession>A0A0N8PQ33</accession>
<feature type="domain" description="AMMECR1" evidence="1">
    <location>
        <begin position="4"/>
        <end position="186"/>
    </location>
</feature>
<reference evidence="3 4" key="2">
    <citation type="submission" date="2015-09" db="EMBL/GenBank/DDBJ databases">
        <title>Heavy metals and arsenic resistance mechanisms in polyextremophilic archaea of the family Ferroplasmaceae.</title>
        <authorList>
            <person name="Bulaev A.G."/>
            <person name="Kanygina A.V."/>
        </authorList>
    </citation>
    <scope>NUCLEOTIDE SEQUENCE [LARGE SCALE GENOMIC DNA]</scope>
    <source>
        <strain evidence="3 4">VT</strain>
    </source>
</reference>
<dbReference type="AlphaFoldDB" id="A0A0N8PQ33"/>
<dbReference type="PATRIC" id="fig|507754.4.peg.310"/>
<evidence type="ECO:0000313" key="5">
    <source>
        <dbReference type="Proteomes" id="UP000050515"/>
    </source>
</evidence>
<dbReference type="Gene3D" id="3.30.1490.150">
    <property type="entry name" value="Hypothetical protein ph0010, domain 2"/>
    <property type="match status" value="1"/>
</dbReference>
<sequence>MEIEKDSFLESLTEDDGKLLMDIALNALKKHFGLEYKFPAIPEKFKTNAGVFVTINEEKNLRGCIGYIFSIKPLAEAVKEMAVAAATEDPRFRPVTLSEFNKIEIEITVLGKLQRINYTDIDKIDLGVHGIYVKNGFYSGVLLPQVAIEYGFNKQQFLEETCRKAGMKRDCYLTSEIYIFEGRVFK</sequence>
<evidence type="ECO:0000259" key="1">
    <source>
        <dbReference type="PROSITE" id="PS51112"/>
    </source>
</evidence>
<evidence type="ECO:0000313" key="3">
    <source>
        <dbReference type="EMBL" id="KQB34775.1"/>
    </source>
</evidence>
<protein>
    <recommendedName>
        <fullName evidence="1">AMMECR1 domain-containing protein</fullName>
    </recommendedName>
</protein>
<dbReference type="InterPro" id="IPR027623">
    <property type="entry name" value="AmmeMemoSam_A"/>
</dbReference>
<dbReference type="PANTHER" id="PTHR13016">
    <property type="entry name" value="AMMECR1 HOMOLOG"/>
    <property type="match status" value="1"/>
</dbReference>
<dbReference type="InterPro" id="IPR036071">
    <property type="entry name" value="AMMECR1_dom_sf"/>
</dbReference>
<reference evidence="2 5" key="1">
    <citation type="submission" date="2015-09" db="EMBL/GenBank/DDBJ databases">
        <title>Draft genome sequence of Acidiplasma aeolicum DSM 18409.</title>
        <authorList>
            <person name="Hemp J."/>
        </authorList>
    </citation>
    <scope>NUCLEOTIDE SEQUENCE [LARGE SCALE GENOMIC DNA]</scope>
    <source>
        <strain evidence="2 5">V</strain>
    </source>
</reference>
<dbReference type="RefSeq" id="WP_048100967.1">
    <property type="nucleotide sequence ID" value="NZ_LJCQ01000327.1"/>
</dbReference>
<dbReference type="InterPro" id="IPR027485">
    <property type="entry name" value="AMMECR1_N"/>
</dbReference>
<evidence type="ECO:0000313" key="2">
    <source>
        <dbReference type="EMBL" id="KPV46005.1"/>
    </source>
</evidence>
<proteinExistence type="predicted"/>
<keyword evidence="4" id="KW-1185">Reference proteome</keyword>
<evidence type="ECO:0000313" key="4">
    <source>
        <dbReference type="Proteomes" id="UP000050320"/>
    </source>
</evidence>
<dbReference type="Pfam" id="PF01871">
    <property type="entry name" value="AMMECR1"/>
    <property type="match status" value="1"/>
</dbReference>
<dbReference type="OrthoDB" id="55941at2157"/>
<gene>
    <name evidence="3" type="ORF">AOG54_00680</name>
    <name evidence="2" type="ORF">SE19_07380</name>
</gene>
<name>A0A0N8PQ33_9ARCH</name>
<dbReference type="EMBL" id="LJCQ01000327">
    <property type="protein sequence ID" value="KPV46005.1"/>
    <property type="molecule type" value="Genomic_DNA"/>
</dbReference>
<dbReference type="InterPro" id="IPR002733">
    <property type="entry name" value="AMMECR1_domain"/>
</dbReference>
<dbReference type="NCBIfam" id="TIGR00296">
    <property type="entry name" value="TIGR00296 family protein"/>
    <property type="match status" value="1"/>
</dbReference>
<dbReference type="Gene3D" id="3.30.700.20">
    <property type="entry name" value="Hypothetical protein ph0010, domain 1"/>
    <property type="match status" value="1"/>
</dbReference>
<organism evidence="2 5">
    <name type="scientific">Acidiplasma aeolicum</name>
    <dbReference type="NCBI Taxonomy" id="507754"/>
    <lineage>
        <taxon>Archaea</taxon>
        <taxon>Methanobacteriati</taxon>
        <taxon>Thermoplasmatota</taxon>
        <taxon>Thermoplasmata</taxon>
        <taxon>Thermoplasmatales</taxon>
        <taxon>Ferroplasmaceae</taxon>
        <taxon>Acidiplasma</taxon>
    </lineage>
</organism>
<dbReference type="Proteomes" id="UP000050320">
    <property type="component" value="Unassembled WGS sequence"/>
</dbReference>
<dbReference type="Proteomes" id="UP000050515">
    <property type="component" value="Unassembled WGS sequence"/>
</dbReference>
<dbReference type="PANTHER" id="PTHR13016:SF0">
    <property type="entry name" value="AMME SYNDROME CANDIDATE GENE 1 PROTEIN"/>
    <property type="match status" value="1"/>
</dbReference>
<dbReference type="PROSITE" id="PS51112">
    <property type="entry name" value="AMMECR1"/>
    <property type="match status" value="1"/>
</dbReference>
<dbReference type="SUPFAM" id="SSF143447">
    <property type="entry name" value="AMMECR1-like"/>
    <property type="match status" value="1"/>
</dbReference>
<comment type="caution">
    <text evidence="2">The sequence shown here is derived from an EMBL/GenBank/DDBJ whole genome shotgun (WGS) entry which is preliminary data.</text>
</comment>